<keyword evidence="9" id="KW-1185">Reference proteome</keyword>
<dbReference type="PANTHER" id="PTHR48086:SF10">
    <property type="entry name" value="AGR155CP"/>
    <property type="match status" value="1"/>
</dbReference>
<evidence type="ECO:0000256" key="3">
    <source>
        <dbReference type="ARBA" id="ARBA00022448"/>
    </source>
</evidence>
<dbReference type="PANTHER" id="PTHR48086">
    <property type="entry name" value="SODIUM/PROLINE SYMPORTER-RELATED"/>
    <property type="match status" value="1"/>
</dbReference>
<feature type="transmembrane region" description="Helical" evidence="7">
    <location>
        <begin position="7"/>
        <end position="29"/>
    </location>
</feature>
<feature type="non-terminal residue" evidence="8">
    <location>
        <position position="164"/>
    </location>
</feature>
<evidence type="ECO:0000256" key="7">
    <source>
        <dbReference type="SAM" id="Phobius"/>
    </source>
</evidence>
<comment type="subcellular location">
    <subcellularLocation>
        <location evidence="1">Membrane</location>
        <topology evidence="1">Multi-pass membrane protein</topology>
    </subcellularLocation>
</comment>
<dbReference type="InterPro" id="IPR001734">
    <property type="entry name" value="Na/solute_symporter"/>
</dbReference>
<dbReference type="AlphaFoldDB" id="A0A9W6ZH71"/>
<dbReference type="Gene3D" id="1.20.1730.10">
    <property type="entry name" value="Sodium/glucose cotransporter"/>
    <property type="match status" value="1"/>
</dbReference>
<dbReference type="PROSITE" id="PS50283">
    <property type="entry name" value="NA_SOLUT_SYMP_3"/>
    <property type="match status" value="1"/>
</dbReference>
<feature type="transmembrane region" description="Helical" evidence="7">
    <location>
        <begin position="41"/>
        <end position="69"/>
    </location>
</feature>
<keyword evidence="5 7" id="KW-1133">Transmembrane helix</keyword>
<dbReference type="InterPro" id="IPR050277">
    <property type="entry name" value="Sodium:Solute_Symporter"/>
</dbReference>
<comment type="similarity">
    <text evidence="2">Belongs to the sodium:solute symporter (SSF) (TC 2.A.21) family.</text>
</comment>
<keyword evidence="4 7" id="KW-0812">Transmembrane</keyword>
<sequence length="164" mass="17822">MRKGFAIGSAMVFLLMMFFGVMGMISYAVDPMAFDTFEKYAYLSFFYLLIPLPTAVNYLVLILVTALAASSIDTLQNAIISVFSRDILAIPKCQVKLPLPTSPTLGTVSTRVLVVAINVPAVFMASQRFDVITLFLVADLVCATAVLPLFLGLISSKKLYGAFT</sequence>
<dbReference type="GO" id="GO:0005886">
    <property type="term" value="C:plasma membrane"/>
    <property type="evidence" value="ECO:0007669"/>
    <property type="project" value="TreeGrafter"/>
</dbReference>
<protein>
    <submittedName>
        <fullName evidence="8">Uncharacterized protein</fullName>
    </submittedName>
</protein>
<accession>A0A9W6ZH71</accession>
<proteinExistence type="inferred from homology"/>
<comment type="caution">
    <text evidence="8">The sequence shown here is derived from an EMBL/GenBank/DDBJ whole genome shotgun (WGS) entry which is preliminary data.</text>
</comment>
<name>A0A9W6ZH71_9STRA</name>
<dbReference type="Proteomes" id="UP001165082">
    <property type="component" value="Unassembled WGS sequence"/>
</dbReference>
<reference evidence="8" key="1">
    <citation type="submission" date="2022-07" db="EMBL/GenBank/DDBJ databases">
        <title>Genome analysis of Parmales, a sister group of diatoms, reveals the evolutionary specialization of diatoms from phago-mixotrophs to photoautotrophs.</title>
        <authorList>
            <person name="Ban H."/>
            <person name="Sato S."/>
            <person name="Yoshikawa S."/>
            <person name="Kazumasa Y."/>
            <person name="Nakamura Y."/>
            <person name="Ichinomiya M."/>
            <person name="Saitoh K."/>
            <person name="Sato N."/>
            <person name="Blanc-Mathieu R."/>
            <person name="Endo H."/>
            <person name="Kuwata A."/>
            <person name="Ogata H."/>
        </authorList>
    </citation>
    <scope>NUCLEOTIDE SEQUENCE</scope>
</reference>
<evidence type="ECO:0000256" key="4">
    <source>
        <dbReference type="ARBA" id="ARBA00022692"/>
    </source>
</evidence>
<evidence type="ECO:0000313" key="9">
    <source>
        <dbReference type="Proteomes" id="UP001165082"/>
    </source>
</evidence>
<keyword evidence="6 7" id="KW-0472">Membrane</keyword>
<evidence type="ECO:0000256" key="6">
    <source>
        <dbReference type="ARBA" id="ARBA00023136"/>
    </source>
</evidence>
<dbReference type="OrthoDB" id="6132759at2759"/>
<dbReference type="InterPro" id="IPR038377">
    <property type="entry name" value="Na/Glc_symporter_sf"/>
</dbReference>
<gene>
    <name evidence="8" type="ORF">TrRE_jg10438</name>
</gene>
<feature type="transmembrane region" description="Helical" evidence="7">
    <location>
        <begin position="131"/>
        <end position="154"/>
    </location>
</feature>
<evidence type="ECO:0000256" key="5">
    <source>
        <dbReference type="ARBA" id="ARBA00022989"/>
    </source>
</evidence>
<evidence type="ECO:0000313" key="8">
    <source>
        <dbReference type="EMBL" id="GMH51217.1"/>
    </source>
</evidence>
<evidence type="ECO:0000256" key="1">
    <source>
        <dbReference type="ARBA" id="ARBA00004141"/>
    </source>
</evidence>
<dbReference type="EMBL" id="BRXZ01000697">
    <property type="protein sequence ID" value="GMH51217.1"/>
    <property type="molecule type" value="Genomic_DNA"/>
</dbReference>
<keyword evidence="3" id="KW-0813">Transport</keyword>
<evidence type="ECO:0000256" key="2">
    <source>
        <dbReference type="ARBA" id="ARBA00006434"/>
    </source>
</evidence>
<dbReference type="GO" id="GO:0015606">
    <property type="term" value="F:spermidine transmembrane transporter activity"/>
    <property type="evidence" value="ECO:0007669"/>
    <property type="project" value="TreeGrafter"/>
</dbReference>
<organism evidence="8 9">
    <name type="scientific">Triparma retinervis</name>
    <dbReference type="NCBI Taxonomy" id="2557542"/>
    <lineage>
        <taxon>Eukaryota</taxon>
        <taxon>Sar</taxon>
        <taxon>Stramenopiles</taxon>
        <taxon>Ochrophyta</taxon>
        <taxon>Bolidophyceae</taxon>
        <taxon>Parmales</taxon>
        <taxon>Triparmaceae</taxon>
        <taxon>Triparma</taxon>
    </lineage>
</organism>